<feature type="transmembrane region" description="Helical" evidence="18">
    <location>
        <begin position="137"/>
        <end position="164"/>
    </location>
</feature>
<evidence type="ECO:0000256" key="6">
    <source>
        <dbReference type="ARBA" id="ARBA00022448"/>
    </source>
</evidence>
<feature type="transmembrane region" description="Helical" evidence="18">
    <location>
        <begin position="112"/>
        <end position="131"/>
    </location>
</feature>
<keyword evidence="8 18" id="KW-0812">Transmembrane</keyword>
<evidence type="ECO:0000313" key="20">
    <source>
        <dbReference type="EMBL" id="APT41464.1"/>
    </source>
</evidence>
<keyword evidence="14 18" id="KW-0830">Ubiquinone</keyword>
<dbReference type="InterPro" id="IPR001750">
    <property type="entry name" value="ND/Mrp_TM"/>
</dbReference>
<dbReference type="GO" id="GO:0006120">
    <property type="term" value="P:mitochondrial electron transport, NADH to ubiquinone"/>
    <property type="evidence" value="ECO:0007669"/>
    <property type="project" value="InterPro"/>
</dbReference>
<dbReference type="Pfam" id="PF00361">
    <property type="entry name" value="Proton_antipo_M"/>
    <property type="match status" value="1"/>
</dbReference>
<evidence type="ECO:0000256" key="7">
    <source>
        <dbReference type="ARBA" id="ARBA00022660"/>
    </source>
</evidence>
<keyword evidence="10 18" id="KW-1278">Translocase</keyword>
<feature type="transmembrane region" description="Helical" evidence="18">
    <location>
        <begin position="200"/>
        <end position="224"/>
    </location>
</feature>
<protein>
    <recommendedName>
        <fullName evidence="5 18">NADH-ubiquinone oxidoreductase chain 2</fullName>
        <ecNumber evidence="4 18">7.1.1.2</ecNumber>
    </recommendedName>
</protein>
<comment type="similarity">
    <text evidence="3 18">Belongs to the complex I subunit 2 family.</text>
</comment>
<evidence type="ECO:0000256" key="8">
    <source>
        <dbReference type="ARBA" id="ARBA00022692"/>
    </source>
</evidence>
<feature type="transmembrane region" description="Helical" evidence="18">
    <location>
        <begin position="7"/>
        <end position="23"/>
    </location>
</feature>
<keyword evidence="13 18" id="KW-0520">NAD</keyword>
<evidence type="ECO:0000259" key="19">
    <source>
        <dbReference type="Pfam" id="PF00361"/>
    </source>
</evidence>
<keyword evidence="15 18" id="KW-0496">Mitochondrion</keyword>
<evidence type="ECO:0000256" key="15">
    <source>
        <dbReference type="ARBA" id="ARBA00023128"/>
    </source>
</evidence>
<feature type="domain" description="NADH:quinone oxidoreductase/Mrp antiporter transmembrane" evidence="19">
    <location>
        <begin position="24"/>
        <end position="287"/>
    </location>
</feature>
<organism evidence="20">
    <name type="scientific">Evandromyia infraspinosa</name>
    <dbReference type="NCBI Taxonomy" id="474172"/>
    <lineage>
        <taxon>Eukaryota</taxon>
        <taxon>Metazoa</taxon>
        <taxon>Ecdysozoa</taxon>
        <taxon>Arthropoda</taxon>
        <taxon>Hexapoda</taxon>
        <taxon>Insecta</taxon>
        <taxon>Pterygota</taxon>
        <taxon>Neoptera</taxon>
        <taxon>Endopterygota</taxon>
        <taxon>Diptera</taxon>
        <taxon>Nematocera</taxon>
        <taxon>Psychodoidea</taxon>
        <taxon>Psychodidae</taxon>
        <taxon>Evandromyia</taxon>
    </lineage>
</organism>
<dbReference type="PANTHER" id="PTHR46552">
    <property type="entry name" value="NADH-UBIQUINONE OXIDOREDUCTASE CHAIN 2"/>
    <property type="match status" value="1"/>
</dbReference>
<comment type="function">
    <text evidence="1">Core subunit of the mitochondrial membrane respiratory chain NADH dehydrogenase (Complex I) that is believed to belong to the minimal assembly required for catalysis. Complex I functions in the transfer of electrons from NADH to the respiratory chain. The immediate electron acceptor for the enzyme is believed to be ubiquinone.</text>
</comment>
<dbReference type="AlphaFoldDB" id="A0A343AWA8"/>
<reference evidence="20" key="1">
    <citation type="submission" date="2016-05" db="EMBL/GenBank/DDBJ databases">
        <title>Phylogenomics of neotropical sand flies (Diptera, Psychodidae): an assessment of the genome skimming approach.</title>
        <authorList>
            <person name="Kocher A."/>
            <person name="Verschuren P."/>
            <person name="Gantier J.-C."/>
            <person name="Jeziorski C."/>
            <person name="Girod R."/>
            <person name="Murienne J."/>
        </authorList>
    </citation>
    <scope>NUCLEOTIDE SEQUENCE</scope>
</reference>
<evidence type="ECO:0000256" key="13">
    <source>
        <dbReference type="ARBA" id="ARBA00023027"/>
    </source>
</evidence>
<dbReference type="InterPro" id="IPR050175">
    <property type="entry name" value="Complex_I_Subunit_2"/>
</dbReference>
<evidence type="ECO:0000256" key="1">
    <source>
        <dbReference type="ARBA" id="ARBA00003257"/>
    </source>
</evidence>
<keyword evidence="16 18" id="KW-0472">Membrane</keyword>
<dbReference type="PANTHER" id="PTHR46552:SF1">
    <property type="entry name" value="NADH-UBIQUINONE OXIDOREDUCTASE CHAIN 2"/>
    <property type="match status" value="1"/>
</dbReference>
<evidence type="ECO:0000256" key="5">
    <source>
        <dbReference type="ARBA" id="ARBA00021008"/>
    </source>
</evidence>
<evidence type="ECO:0000256" key="18">
    <source>
        <dbReference type="RuleBase" id="RU003403"/>
    </source>
</evidence>
<feature type="transmembrane region" description="Helical" evidence="18">
    <location>
        <begin position="58"/>
        <end position="81"/>
    </location>
</feature>
<geneLocation type="mitochondrion" evidence="20"/>
<evidence type="ECO:0000256" key="9">
    <source>
        <dbReference type="ARBA" id="ARBA00022792"/>
    </source>
</evidence>
<gene>
    <name evidence="20" type="primary">ND2</name>
</gene>
<proteinExistence type="inferred from homology"/>
<keyword evidence="9 18" id="KW-0999">Mitochondrion inner membrane</keyword>
<comment type="subcellular location">
    <subcellularLocation>
        <location evidence="2 18">Mitochondrion inner membrane</location>
        <topology evidence="2 18">Multi-pass membrane protein</topology>
    </subcellularLocation>
</comment>
<keyword evidence="6" id="KW-0813">Transport</keyword>
<evidence type="ECO:0000256" key="11">
    <source>
        <dbReference type="ARBA" id="ARBA00022982"/>
    </source>
</evidence>
<evidence type="ECO:0000256" key="10">
    <source>
        <dbReference type="ARBA" id="ARBA00022967"/>
    </source>
</evidence>
<dbReference type="GO" id="GO:0008137">
    <property type="term" value="F:NADH dehydrogenase (ubiquinone) activity"/>
    <property type="evidence" value="ECO:0007669"/>
    <property type="project" value="UniProtKB-EC"/>
</dbReference>
<evidence type="ECO:0000256" key="16">
    <source>
        <dbReference type="ARBA" id="ARBA00023136"/>
    </source>
</evidence>
<evidence type="ECO:0000256" key="2">
    <source>
        <dbReference type="ARBA" id="ARBA00004448"/>
    </source>
</evidence>
<sequence>MLFNPSKILFLFTLILGIIISLSSNSWLGVWMGLEINLLSFIPLMIDKNNIYASEAALKYFLIQAMASSLLLFSIILFFSYYMNFNLWNFFFLSKMLLINMSLLIKMGAAPFHFWFPSVMNCLSWFNSWILMTVQKITPFILIFYSFNYYLNMMSLLLCLMFGAIGGLNQNSLRKLMAYSSINHMSWMLCGMYFSKNLWFNYFLFYNFLTTSIVWVFSLFNIFFINQVHLYLNNNLIIKFSIFILMLSLGGLPPFIGFFPKWLIIQYLMLNQMYFIILIMVIMTLFTLYFYLQLSYFAFMINSWTLKWKMFKIKNFKFNYFFILLMFLSIFGLIMITFIPI</sequence>
<feature type="transmembrane region" description="Helical" evidence="18">
    <location>
        <begin position="236"/>
        <end position="256"/>
    </location>
</feature>
<feature type="transmembrane region" description="Helical" evidence="18">
    <location>
        <begin position="276"/>
        <end position="299"/>
    </location>
</feature>
<dbReference type="EC" id="7.1.1.2" evidence="4 18"/>
<dbReference type="InterPro" id="IPR003917">
    <property type="entry name" value="NADH_UbQ_OxRdtase_chain2"/>
</dbReference>
<evidence type="ECO:0000256" key="3">
    <source>
        <dbReference type="ARBA" id="ARBA00007012"/>
    </source>
</evidence>
<dbReference type="GO" id="GO:0005743">
    <property type="term" value="C:mitochondrial inner membrane"/>
    <property type="evidence" value="ECO:0007669"/>
    <property type="project" value="UniProtKB-SubCell"/>
</dbReference>
<keyword evidence="7 18" id="KW-0679">Respiratory chain</keyword>
<name>A0A343AWA8_9DIPT</name>
<comment type="function">
    <text evidence="18">Core subunit of the mitochondrial membrane respiratory chain NADH dehydrogenase (Complex I) which catalyzes electron transfer from NADH through the respiratory chain, using ubiquinone as an electron acceptor. Essential for the catalytic activity and assembly of complex I.</text>
</comment>
<accession>A0A343AWA8</accession>
<evidence type="ECO:0000256" key="12">
    <source>
        <dbReference type="ARBA" id="ARBA00022989"/>
    </source>
</evidence>
<dbReference type="PRINTS" id="PR01436">
    <property type="entry name" value="NADHDHGNASE2"/>
</dbReference>
<dbReference type="EMBL" id="KX356033">
    <property type="protein sequence ID" value="APT41464.1"/>
    <property type="molecule type" value="Genomic_DNA"/>
</dbReference>
<feature type="transmembrane region" description="Helical" evidence="18">
    <location>
        <begin position="87"/>
        <end position="105"/>
    </location>
</feature>
<feature type="transmembrane region" description="Helical" evidence="18">
    <location>
        <begin position="320"/>
        <end position="339"/>
    </location>
</feature>
<evidence type="ECO:0000256" key="17">
    <source>
        <dbReference type="ARBA" id="ARBA00049551"/>
    </source>
</evidence>
<keyword evidence="11 18" id="KW-0249">Electron transport</keyword>
<evidence type="ECO:0000256" key="14">
    <source>
        <dbReference type="ARBA" id="ARBA00023075"/>
    </source>
</evidence>
<evidence type="ECO:0000256" key="4">
    <source>
        <dbReference type="ARBA" id="ARBA00012944"/>
    </source>
</evidence>
<keyword evidence="12 18" id="KW-1133">Transmembrane helix</keyword>
<comment type="catalytic activity">
    <reaction evidence="17 18">
        <text>a ubiquinone + NADH + 5 H(+)(in) = a ubiquinol + NAD(+) + 4 H(+)(out)</text>
        <dbReference type="Rhea" id="RHEA:29091"/>
        <dbReference type="Rhea" id="RHEA-COMP:9565"/>
        <dbReference type="Rhea" id="RHEA-COMP:9566"/>
        <dbReference type="ChEBI" id="CHEBI:15378"/>
        <dbReference type="ChEBI" id="CHEBI:16389"/>
        <dbReference type="ChEBI" id="CHEBI:17976"/>
        <dbReference type="ChEBI" id="CHEBI:57540"/>
        <dbReference type="ChEBI" id="CHEBI:57945"/>
        <dbReference type="EC" id="7.1.1.2"/>
    </reaction>
</comment>